<keyword evidence="2" id="KW-1133">Transmembrane helix</keyword>
<feature type="region of interest" description="Disordered" evidence="1">
    <location>
        <begin position="1"/>
        <end position="22"/>
    </location>
</feature>
<dbReference type="InterPro" id="IPR007251">
    <property type="entry name" value="Iron_permease_Fet4"/>
</dbReference>
<keyword evidence="2" id="KW-0812">Transmembrane</keyword>
<evidence type="ECO:0000313" key="3">
    <source>
        <dbReference type="EMBL" id="SAI23584.1"/>
    </source>
</evidence>
<protein>
    <submittedName>
        <fullName evidence="3">Predicted small integral membrane protein</fullName>
    </submittedName>
</protein>
<organism evidence="3 4">
    <name type="scientific">Bordetella ansorpii</name>
    <dbReference type="NCBI Taxonomy" id="288768"/>
    <lineage>
        <taxon>Bacteria</taxon>
        <taxon>Pseudomonadati</taxon>
        <taxon>Pseudomonadota</taxon>
        <taxon>Betaproteobacteria</taxon>
        <taxon>Burkholderiales</taxon>
        <taxon>Alcaligenaceae</taxon>
        <taxon>Bordetella</taxon>
    </lineage>
</organism>
<proteinExistence type="predicted"/>
<dbReference type="EMBL" id="FKBS01000014">
    <property type="protein sequence ID" value="SAI23584.1"/>
    <property type="molecule type" value="Genomic_DNA"/>
</dbReference>
<gene>
    <name evidence="3" type="ORF">SAMEA1982600_01871</name>
</gene>
<feature type="compositionally biased region" description="Basic and acidic residues" evidence="1">
    <location>
        <begin position="10"/>
        <end position="21"/>
    </location>
</feature>
<feature type="transmembrane region" description="Helical" evidence="2">
    <location>
        <begin position="69"/>
        <end position="88"/>
    </location>
</feature>
<dbReference type="RefSeq" id="WP_066410807.1">
    <property type="nucleotide sequence ID" value="NZ_FKBS01000014.1"/>
</dbReference>
<dbReference type="Proteomes" id="UP000077037">
    <property type="component" value="Unassembled WGS sequence"/>
</dbReference>
<evidence type="ECO:0000313" key="4">
    <source>
        <dbReference type="Proteomes" id="UP000077037"/>
    </source>
</evidence>
<name>A0A157NR45_9BORD</name>
<sequence>MNRKSGTSRSQEDNGHVRDAPQHPVHHAFDKFASAVSRWTGSPASFCLALVVVIAWAVSGPIFGFTDTWQLVINTGTTIVTFLMVFLIQQSQNKDSKALQMKLDELLFAMKGADDDVIDAEDLDEDSLDKLASRYAELAKQARSKQEGTSTA</sequence>
<evidence type="ECO:0000256" key="1">
    <source>
        <dbReference type="SAM" id="MobiDB-lite"/>
    </source>
</evidence>
<evidence type="ECO:0000256" key="2">
    <source>
        <dbReference type="SAM" id="Phobius"/>
    </source>
</evidence>
<accession>A0A157NR45</accession>
<feature type="transmembrane region" description="Helical" evidence="2">
    <location>
        <begin position="44"/>
        <end position="63"/>
    </location>
</feature>
<dbReference type="GO" id="GO:0055085">
    <property type="term" value="P:transmembrane transport"/>
    <property type="evidence" value="ECO:0007669"/>
    <property type="project" value="InterPro"/>
</dbReference>
<dbReference type="OrthoDB" id="119761at2"/>
<keyword evidence="2" id="KW-0472">Membrane</keyword>
<dbReference type="Pfam" id="PF04120">
    <property type="entry name" value="Iron_permease"/>
    <property type="match status" value="1"/>
</dbReference>
<reference evidence="3 4" key="1">
    <citation type="submission" date="2016-03" db="EMBL/GenBank/DDBJ databases">
        <authorList>
            <consortium name="Pathogen Informatics"/>
        </authorList>
    </citation>
    <scope>NUCLEOTIDE SEQUENCE [LARGE SCALE GENOMIC DNA]</scope>
    <source>
        <strain evidence="3 4">NCTC13364</strain>
    </source>
</reference>
<dbReference type="AlphaFoldDB" id="A0A157NR45"/>